<dbReference type="Proteomes" id="UP000477311">
    <property type="component" value="Unassembled WGS sequence"/>
</dbReference>
<dbReference type="AlphaFoldDB" id="A0A6M1RRN3"/>
<evidence type="ECO:0000313" key="4">
    <source>
        <dbReference type="Proteomes" id="UP000477311"/>
    </source>
</evidence>
<keyword evidence="3" id="KW-0808">Transferase</keyword>
<keyword evidence="4" id="KW-1185">Reference proteome</keyword>
<dbReference type="Gene3D" id="3.40.50.2000">
    <property type="entry name" value="Glycogen Phosphorylase B"/>
    <property type="match status" value="2"/>
</dbReference>
<dbReference type="InterPro" id="IPR028098">
    <property type="entry name" value="Glyco_trans_4-like_N"/>
</dbReference>
<accession>A0A6M1RRN3</accession>
<feature type="domain" description="Glycosyl transferase family 1" evidence="1">
    <location>
        <begin position="187"/>
        <end position="338"/>
    </location>
</feature>
<dbReference type="PANTHER" id="PTHR45947:SF3">
    <property type="entry name" value="SULFOQUINOVOSYL TRANSFERASE SQD2"/>
    <property type="match status" value="1"/>
</dbReference>
<dbReference type="RefSeq" id="WP_165105475.1">
    <property type="nucleotide sequence ID" value="NZ_JAAKYA010000012.1"/>
</dbReference>
<evidence type="ECO:0000313" key="3">
    <source>
        <dbReference type="EMBL" id="NGO38144.1"/>
    </source>
</evidence>
<name>A0A6M1RRN3_9BACT</name>
<reference evidence="3 4" key="1">
    <citation type="submission" date="2020-02" db="EMBL/GenBank/DDBJ databases">
        <title>Draft genome sequence of Limisphaera ngatamarikiensis NGM72.4T, a thermophilic Verrucomicrobia grouped in subdivision 3.</title>
        <authorList>
            <person name="Carere C.R."/>
            <person name="Steen J."/>
            <person name="Hugenholtz P."/>
            <person name="Stott M.B."/>
        </authorList>
    </citation>
    <scope>NUCLEOTIDE SEQUENCE [LARGE SCALE GENOMIC DNA]</scope>
    <source>
        <strain evidence="3 4">NGM72.4</strain>
    </source>
</reference>
<dbReference type="EMBL" id="JAAKYA010000012">
    <property type="protein sequence ID" value="NGO38144.1"/>
    <property type="molecule type" value="Genomic_DNA"/>
</dbReference>
<protein>
    <submittedName>
        <fullName evidence="3">Glycosyltransferase family 4 protein</fullName>
    </submittedName>
</protein>
<feature type="domain" description="Glycosyltransferase subfamily 4-like N-terminal" evidence="2">
    <location>
        <begin position="17"/>
        <end position="171"/>
    </location>
</feature>
<comment type="caution">
    <text evidence="3">The sequence shown here is derived from an EMBL/GenBank/DDBJ whole genome shotgun (WGS) entry which is preliminary data.</text>
</comment>
<organism evidence="3 4">
    <name type="scientific">Limisphaera ngatamarikiensis</name>
    <dbReference type="NCBI Taxonomy" id="1324935"/>
    <lineage>
        <taxon>Bacteria</taxon>
        <taxon>Pseudomonadati</taxon>
        <taxon>Verrucomicrobiota</taxon>
        <taxon>Verrucomicrobiia</taxon>
        <taxon>Limisphaerales</taxon>
        <taxon>Limisphaeraceae</taxon>
        <taxon>Limisphaera</taxon>
    </lineage>
</organism>
<evidence type="ECO:0000259" key="1">
    <source>
        <dbReference type="Pfam" id="PF00534"/>
    </source>
</evidence>
<dbReference type="InterPro" id="IPR050194">
    <property type="entry name" value="Glycosyltransferase_grp1"/>
</dbReference>
<dbReference type="SUPFAM" id="SSF53756">
    <property type="entry name" value="UDP-Glycosyltransferase/glycogen phosphorylase"/>
    <property type="match status" value="1"/>
</dbReference>
<evidence type="ECO:0000259" key="2">
    <source>
        <dbReference type="Pfam" id="PF13439"/>
    </source>
</evidence>
<proteinExistence type="predicted"/>
<dbReference type="Pfam" id="PF00534">
    <property type="entry name" value="Glycos_transf_1"/>
    <property type="match status" value="1"/>
</dbReference>
<dbReference type="PANTHER" id="PTHR45947">
    <property type="entry name" value="SULFOQUINOVOSYL TRANSFERASE SQD2"/>
    <property type="match status" value="1"/>
</dbReference>
<gene>
    <name evidence="3" type="ORF">G4L39_01875</name>
</gene>
<sequence>MRFLMLNWRDPENPEAGGAERVSLAFMRALRERGHEVFWFSNAFPGAAPRYERDGICFLRGGGKGTSILAALRWYRRQPRFDLVIDQHHGIPWYAPWWCGTRCVAYIHEVLGPIWQVFYPGLLGWIGRWQERWTHWLYRNVPFWVPSPSTRRALQAHGVRNVTWLPNGCDTPPLPELEPKPLTPPVRLIVVSRLAPNKRVDHAIEAVGHLLQRGLPAELTVVGGGAMEVPLKQLAHRMGLTRQIRFTGPLPESEKNEELRRAHFLLHSSVREGWGLNVLEANAMGTPAVVYPVDGLVDSTLHGRTGWVVARERPEELAEMVARVWQAPAAYEACRRKAWERAKRFQWQEVLPRVCDWLEAHARADLARAEAIAAEVAHLG</sequence>
<dbReference type="GO" id="GO:0016757">
    <property type="term" value="F:glycosyltransferase activity"/>
    <property type="evidence" value="ECO:0007669"/>
    <property type="project" value="InterPro"/>
</dbReference>
<dbReference type="CDD" id="cd03801">
    <property type="entry name" value="GT4_PimA-like"/>
    <property type="match status" value="1"/>
</dbReference>
<dbReference type="InterPro" id="IPR001296">
    <property type="entry name" value="Glyco_trans_1"/>
</dbReference>
<dbReference type="Pfam" id="PF13439">
    <property type="entry name" value="Glyco_transf_4"/>
    <property type="match status" value="1"/>
</dbReference>